<dbReference type="RefSeq" id="WP_306059648.1">
    <property type="nucleotide sequence ID" value="NZ_CP120997.1"/>
</dbReference>
<evidence type="ECO:0000313" key="3">
    <source>
        <dbReference type="Proteomes" id="UP001239522"/>
    </source>
</evidence>
<reference evidence="2 3" key="1">
    <citation type="submission" date="2023-03" db="EMBL/GenBank/DDBJ databases">
        <title>Isolation and description of six Streptomyces strains from soil environments, able to metabolize different microbial glucans.</title>
        <authorList>
            <person name="Widen T."/>
            <person name="Larsbrink J."/>
        </authorList>
    </citation>
    <scope>NUCLEOTIDE SEQUENCE [LARGE SCALE GENOMIC DNA]</scope>
    <source>
        <strain evidence="2 3">Mut1</strain>
    </source>
</reference>
<name>A0ABY9HSA2_9ACTN</name>
<protein>
    <recommendedName>
        <fullName evidence="4">Secreted protein</fullName>
    </recommendedName>
</protein>
<evidence type="ECO:0000256" key="1">
    <source>
        <dbReference type="SAM" id="SignalP"/>
    </source>
</evidence>
<organism evidence="2 3">
    <name type="scientific">Streptomyces castrisilvae</name>
    <dbReference type="NCBI Taxonomy" id="3033811"/>
    <lineage>
        <taxon>Bacteria</taxon>
        <taxon>Bacillati</taxon>
        <taxon>Actinomycetota</taxon>
        <taxon>Actinomycetes</taxon>
        <taxon>Kitasatosporales</taxon>
        <taxon>Streptomycetaceae</taxon>
        <taxon>Streptomyces</taxon>
    </lineage>
</organism>
<dbReference type="PROSITE" id="PS51318">
    <property type="entry name" value="TAT"/>
    <property type="match status" value="1"/>
</dbReference>
<dbReference type="EMBL" id="CP120997">
    <property type="protein sequence ID" value="WLQ37435.1"/>
    <property type="molecule type" value="Genomic_DNA"/>
</dbReference>
<proteinExistence type="predicted"/>
<dbReference type="InterPro" id="IPR006311">
    <property type="entry name" value="TAT_signal"/>
</dbReference>
<feature type="signal peptide" evidence="1">
    <location>
        <begin position="1"/>
        <end position="28"/>
    </location>
</feature>
<keyword evidence="1" id="KW-0732">Signal</keyword>
<accession>A0ABY9HSA2</accession>
<sequence>MKTRTRRSVVVAAALVAALGTAVSSASAGTAGVETLTPPGPFTAHADSLTLETLAPMTCDSSDAQGWLYASGPVAADVDLVSFTDCQIAGMTVDLTITAAPWQVVGIGPNTSNPNWDDVVVQGFSVHMEGFGCSADFDGPLHGYFDNSTDDLVIDDDLIASDADCLGLVNDNDVVHFSATYHVIG</sequence>
<keyword evidence="3" id="KW-1185">Reference proteome</keyword>
<dbReference type="Proteomes" id="UP001239522">
    <property type="component" value="Chromosome"/>
</dbReference>
<evidence type="ECO:0000313" key="2">
    <source>
        <dbReference type="EMBL" id="WLQ37435.1"/>
    </source>
</evidence>
<gene>
    <name evidence="2" type="ORF">P8A18_30110</name>
</gene>
<evidence type="ECO:0008006" key="4">
    <source>
        <dbReference type="Google" id="ProtNLM"/>
    </source>
</evidence>
<feature type="chain" id="PRO_5045544723" description="Secreted protein" evidence="1">
    <location>
        <begin position="29"/>
        <end position="185"/>
    </location>
</feature>